<evidence type="ECO:0000313" key="1">
    <source>
        <dbReference type="EMBL" id="TGJ75019.1"/>
    </source>
</evidence>
<proteinExistence type="predicted"/>
<reference evidence="1 2" key="1">
    <citation type="submission" date="2019-03" db="EMBL/GenBank/DDBJ databases">
        <title>Nematode-trapping fungi genome.</title>
        <authorList>
            <person name="Vidal-Diez De Ulzurrun G."/>
        </authorList>
    </citation>
    <scope>NUCLEOTIDE SEQUENCE [LARGE SCALE GENOMIC DNA]</scope>
    <source>
        <strain evidence="1 2">TWF154</strain>
    </source>
</reference>
<dbReference type="EMBL" id="SOZJ01000001">
    <property type="protein sequence ID" value="TGJ75019.1"/>
    <property type="molecule type" value="Genomic_DNA"/>
</dbReference>
<accession>A0A7C8PHI9</accession>
<gene>
    <name evidence="1" type="ORF">EYR41_001970</name>
</gene>
<evidence type="ECO:0000313" key="2">
    <source>
        <dbReference type="Proteomes" id="UP000297595"/>
    </source>
</evidence>
<organism evidence="1 2">
    <name type="scientific">Orbilia oligospora</name>
    <name type="common">Nematode-trapping fungus</name>
    <name type="synonym">Arthrobotrys oligospora</name>
    <dbReference type="NCBI Taxonomy" id="2813651"/>
    <lineage>
        <taxon>Eukaryota</taxon>
        <taxon>Fungi</taxon>
        <taxon>Dikarya</taxon>
        <taxon>Ascomycota</taxon>
        <taxon>Pezizomycotina</taxon>
        <taxon>Orbiliomycetes</taxon>
        <taxon>Orbiliales</taxon>
        <taxon>Orbiliaceae</taxon>
        <taxon>Orbilia</taxon>
    </lineage>
</organism>
<comment type="caution">
    <text evidence="1">The sequence shown here is derived from an EMBL/GenBank/DDBJ whole genome shotgun (WGS) entry which is preliminary data.</text>
</comment>
<dbReference type="Proteomes" id="UP000297595">
    <property type="component" value="Unassembled WGS sequence"/>
</dbReference>
<dbReference type="PANTHER" id="PTHR10039:SF5">
    <property type="entry name" value="NACHT DOMAIN-CONTAINING PROTEIN"/>
    <property type="match status" value="1"/>
</dbReference>
<name>A0A7C8PHI9_ORBOL</name>
<dbReference type="PANTHER" id="PTHR10039">
    <property type="entry name" value="AMELOGENIN"/>
    <property type="match status" value="1"/>
</dbReference>
<dbReference type="AlphaFoldDB" id="A0A7C8PHI9"/>
<sequence>MIPETQWIQAEVRTRAEGVFMWAVLVVDMLNRAFDEGEIAAVEYKLRQIPQGLEKVFLDLLGKDNAHKEETLLILQWQLFLASDLEPQGLYEALIAGTAPESLVPRARQNPLITLDDIERYITSTSKGLIEVAKGGWGSRFIHETVRDFLLRNQRLETLYPILKDQMVKASHKRLAGCCLTALKSLSSGVWSSQDIGSTLALASPNFFIMRQLISFIISDCRKCLIRS</sequence>
<protein>
    <submittedName>
        <fullName evidence="1">Uncharacterized protein</fullName>
    </submittedName>
</protein>